<name>A0A559ILA0_9BACL</name>
<evidence type="ECO:0000256" key="1">
    <source>
        <dbReference type="ARBA" id="ARBA00004141"/>
    </source>
</evidence>
<keyword evidence="7" id="KW-1185">Reference proteome</keyword>
<evidence type="ECO:0000256" key="2">
    <source>
        <dbReference type="ARBA" id="ARBA00022692"/>
    </source>
</evidence>
<evidence type="ECO:0000313" key="6">
    <source>
        <dbReference type="EMBL" id="TVX88428.1"/>
    </source>
</evidence>
<keyword evidence="3 5" id="KW-1133">Transmembrane helix</keyword>
<feature type="transmembrane region" description="Helical" evidence="5">
    <location>
        <begin position="155"/>
        <end position="182"/>
    </location>
</feature>
<reference evidence="6 7" key="1">
    <citation type="submission" date="2019-07" db="EMBL/GenBank/DDBJ databases">
        <authorList>
            <person name="Kim J."/>
        </authorList>
    </citation>
    <scope>NUCLEOTIDE SEQUENCE [LARGE SCALE GENOMIC DNA]</scope>
    <source>
        <strain evidence="6 7">N4</strain>
    </source>
</reference>
<evidence type="ECO:0000256" key="3">
    <source>
        <dbReference type="ARBA" id="ARBA00022989"/>
    </source>
</evidence>
<dbReference type="OrthoDB" id="9156049at2"/>
<feature type="transmembrane region" description="Helical" evidence="5">
    <location>
        <begin position="479"/>
        <end position="501"/>
    </location>
</feature>
<sequence length="509" mass="56004">MFVSVIRSRSVSSIKEESCRMESELSRRTSSQQGWRVRLAQLSNSRIFSAVAVVVSILLIAFVDGLPYEAKVTAFFFLLAMGLWIGSSLPAGYVALGAVIAIVLFRGAEASLLYESFAEEVVWLMVGAFIIGEAVRESGLASRFTRGVVRRARHSGHVMTLLTLALQVVSFFIPSTSGRAALSMPIVKEISALLHSKRQKQTLAMLVPIMILMSTSATLIGAGAHVIGIGILEQTSGQTISYVQWFVWGVPFVLVICAISLLVIQKLYGAKEPLQPLGEQSRSIEADHVATSNSSSLTVMEKKTLWMTGGLIIAWMTESLHGYDLAFITMIGALLFMTPQWGVISWKQGIKSVSWSLIVFVAAATALGKGLVETGVVNWIQQRLFQFLDVLQHVPDFVILLTVLIITVTSHLYITSHTTRAVVMIPGLIVFGQSLGLNETAIVFLSLVAMNYCVTFPVSSKALLLFYEDEEVAYDAKDLLKLSMIMMPVYVLVMIVFYYTYWNWTGLSL</sequence>
<dbReference type="PANTHER" id="PTHR10283">
    <property type="entry name" value="SOLUTE CARRIER FAMILY 13 MEMBER"/>
    <property type="match status" value="1"/>
</dbReference>
<feature type="transmembrane region" description="Helical" evidence="5">
    <location>
        <begin position="392"/>
        <end position="414"/>
    </location>
</feature>
<comment type="subcellular location">
    <subcellularLocation>
        <location evidence="1">Membrane</location>
        <topology evidence="1">Multi-pass membrane protein</topology>
    </subcellularLocation>
</comment>
<dbReference type="Proteomes" id="UP000318102">
    <property type="component" value="Unassembled WGS sequence"/>
</dbReference>
<feature type="transmembrane region" description="Helical" evidence="5">
    <location>
        <begin position="353"/>
        <end position="372"/>
    </location>
</feature>
<keyword evidence="4 5" id="KW-0472">Membrane</keyword>
<organism evidence="6 7">
    <name type="scientific">Paenibacillus agilis</name>
    <dbReference type="NCBI Taxonomy" id="3020863"/>
    <lineage>
        <taxon>Bacteria</taxon>
        <taxon>Bacillati</taxon>
        <taxon>Bacillota</taxon>
        <taxon>Bacilli</taxon>
        <taxon>Bacillales</taxon>
        <taxon>Paenibacillaceae</taxon>
        <taxon>Paenibacillus</taxon>
    </lineage>
</organism>
<feature type="transmembrane region" description="Helical" evidence="5">
    <location>
        <begin position="74"/>
        <end position="105"/>
    </location>
</feature>
<protein>
    <submittedName>
        <fullName evidence="6">Citrate:succinate antiporter</fullName>
    </submittedName>
</protein>
<accession>A0A559ILA0</accession>
<proteinExistence type="predicted"/>
<feature type="transmembrane region" description="Helical" evidence="5">
    <location>
        <begin position="47"/>
        <end position="68"/>
    </location>
</feature>
<dbReference type="EMBL" id="VNJK01000003">
    <property type="protein sequence ID" value="TVX88428.1"/>
    <property type="molecule type" value="Genomic_DNA"/>
</dbReference>
<dbReference type="AlphaFoldDB" id="A0A559ILA0"/>
<dbReference type="Pfam" id="PF00939">
    <property type="entry name" value="Na_sulph_symp"/>
    <property type="match status" value="1"/>
</dbReference>
<feature type="transmembrane region" description="Helical" evidence="5">
    <location>
        <begin position="243"/>
        <end position="264"/>
    </location>
</feature>
<evidence type="ECO:0000256" key="5">
    <source>
        <dbReference type="SAM" id="Phobius"/>
    </source>
</evidence>
<keyword evidence="2 5" id="KW-0812">Transmembrane</keyword>
<dbReference type="GO" id="GO:0005886">
    <property type="term" value="C:plasma membrane"/>
    <property type="evidence" value="ECO:0007669"/>
    <property type="project" value="TreeGrafter"/>
</dbReference>
<dbReference type="InterPro" id="IPR001898">
    <property type="entry name" value="SLC13A/DASS"/>
</dbReference>
<evidence type="ECO:0000256" key="4">
    <source>
        <dbReference type="ARBA" id="ARBA00023136"/>
    </source>
</evidence>
<gene>
    <name evidence="6" type="ORF">FPZ44_20435</name>
</gene>
<comment type="caution">
    <text evidence="6">The sequence shown here is derived from an EMBL/GenBank/DDBJ whole genome shotgun (WGS) entry which is preliminary data.</text>
</comment>
<feature type="transmembrane region" description="Helical" evidence="5">
    <location>
        <begin position="327"/>
        <end position="346"/>
    </location>
</feature>
<dbReference type="GO" id="GO:0022857">
    <property type="term" value="F:transmembrane transporter activity"/>
    <property type="evidence" value="ECO:0007669"/>
    <property type="project" value="InterPro"/>
</dbReference>
<evidence type="ECO:0000313" key="7">
    <source>
        <dbReference type="Proteomes" id="UP000318102"/>
    </source>
</evidence>
<feature type="transmembrane region" description="Helical" evidence="5">
    <location>
        <begin position="203"/>
        <end position="231"/>
    </location>
</feature>